<dbReference type="AlphaFoldDB" id="K7YSH9"/>
<dbReference type="KEGG" id="thal:A1OE_1296"/>
<keyword evidence="2" id="KW-1185">Reference proteome</keyword>
<organism evidence="1 2">
    <name type="scientific">Candidatus Endolissoclinum faulkneri L2</name>
    <dbReference type="NCBI Taxonomy" id="1193729"/>
    <lineage>
        <taxon>Bacteria</taxon>
        <taxon>Pseudomonadati</taxon>
        <taxon>Pseudomonadota</taxon>
        <taxon>Alphaproteobacteria</taxon>
        <taxon>Rhodospirillales</taxon>
        <taxon>Rhodospirillaceae</taxon>
        <taxon>Candidatus Endolissoclinum</taxon>
    </lineage>
</organism>
<proteinExistence type="predicted"/>
<evidence type="ECO:0000313" key="1">
    <source>
        <dbReference type="EMBL" id="AFX99469.1"/>
    </source>
</evidence>
<gene>
    <name evidence="1" type="ORF">A1OE_1296</name>
</gene>
<reference evidence="1 2" key="1">
    <citation type="journal article" date="2012" name="Proc. Natl. Acad. Sci. U.S.A.">
        <title>Genome streamlining and chemical defense in a coral reef symbiosis.</title>
        <authorList>
            <person name="Kwan J.C."/>
            <person name="Donia M.S."/>
            <person name="Han A.W."/>
            <person name="Hirose E."/>
            <person name="Haygood M.G."/>
            <person name="Schmidt E.W."/>
        </authorList>
    </citation>
    <scope>NUCLEOTIDE SEQUENCE [LARGE SCALE GENOMIC DNA]</scope>
    <source>
        <strain evidence="1 2">L2</strain>
    </source>
</reference>
<dbReference type="Proteomes" id="UP000010077">
    <property type="component" value="Chromosome"/>
</dbReference>
<name>K7YSH9_9PROT</name>
<evidence type="ECO:0000313" key="2">
    <source>
        <dbReference type="Proteomes" id="UP000010077"/>
    </source>
</evidence>
<dbReference type="HOGENOM" id="CLU_3341711_0_0_5"/>
<dbReference type="EMBL" id="CP003539">
    <property type="protein sequence ID" value="AFX99469.1"/>
    <property type="molecule type" value="Genomic_DNA"/>
</dbReference>
<accession>K7YSH9</accession>
<protein>
    <submittedName>
        <fullName evidence="1">Uncharacterized protein</fullName>
    </submittedName>
</protein>
<sequence length="37" mass="4320">MLYLAYLDEIIDKIIKVLNIKIQDLVLSSISSRVRSR</sequence>